<comment type="cofactor">
    <cofactor evidence="1">
        <name>pyridoxal 5'-phosphate</name>
        <dbReference type="ChEBI" id="CHEBI:597326"/>
    </cofactor>
</comment>
<dbReference type="GO" id="GO:0030170">
    <property type="term" value="F:pyridoxal phosphate binding"/>
    <property type="evidence" value="ECO:0007669"/>
    <property type="project" value="InterPro"/>
</dbReference>
<evidence type="ECO:0000256" key="6">
    <source>
        <dbReference type="ARBA" id="ARBA00023239"/>
    </source>
</evidence>
<evidence type="ECO:0000256" key="7">
    <source>
        <dbReference type="ARBA" id="ARBA00035633"/>
    </source>
</evidence>
<dbReference type="PANTHER" id="PTHR42743">
    <property type="entry name" value="AMINO-ACID AMINOTRANSFERASE"/>
    <property type="match status" value="1"/>
</dbReference>
<dbReference type="KEGG" id="thig:FE785_04175"/>
<dbReference type="InterPro" id="IPR050571">
    <property type="entry name" value="Class-IV_PLP-Dep_Aminotrnsfr"/>
</dbReference>
<proteinExistence type="inferred from homology"/>
<dbReference type="InterPro" id="IPR017824">
    <property type="entry name" value="Aminodeoxychorismate_lyase_IV"/>
</dbReference>
<dbReference type="InterPro" id="IPR036038">
    <property type="entry name" value="Aminotransferase-like"/>
</dbReference>
<dbReference type="Proteomes" id="UP000304864">
    <property type="component" value="Chromosome"/>
</dbReference>
<evidence type="ECO:0000313" key="11">
    <source>
        <dbReference type="EMBL" id="QCU89893.1"/>
    </source>
</evidence>
<evidence type="ECO:0000256" key="10">
    <source>
        <dbReference type="NCBIfam" id="TIGR03461"/>
    </source>
</evidence>
<protein>
    <recommendedName>
        <fullName evidence="8 10">Aminodeoxychorismate lyase</fullName>
        <ecNumber evidence="8 10">4.1.3.38</ecNumber>
    </recommendedName>
</protein>
<dbReference type="AlphaFoldDB" id="A0A4V1HHR0"/>
<dbReference type="OrthoDB" id="9805628at2"/>
<evidence type="ECO:0000256" key="8">
    <source>
        <dbReference type="ARBA" id="ARBA00035676"/>
    </source>
</evidence>
<dbReference type="EMBL" id="CP040602">
    <property type="protein sequence ID" value="QCU89893.1"/>
    <property type="molecule type" value="Genomic_DNA"/>
</dbReference>
<dbReference type="InterPro" id="IPR043132">
    <property type="entry name" value="BCAT-like_C"/>
</dbReference>
<dbReference type="GO" id="GO:0046656">
    <property type="term" value="P:folic acid biosynthetic process"/>
    <property type="evidence" value="ECO:0007669"/>
    <property type="project" value="UniProtKB-KW"/>
</dbReference>
<evidence type="ECO:0000256" key="5">
    <source>
        <dbReference type="ARBA" id="ARBA00022909"/>
    </source>
</evidence>
<dbReference type="RefSeq" id="WP_138564570.1">
    <property type="nucleotide sequence ID" value="NZ_CP040602.1"/>
</dbReference>
<comment type="pathway">
    <text evidence="7">Cofactor biosynthesis; tetrahydrofolate biosynthesis; 4-aminobenzoate from chorismate: step 2/2.</text>
</comment>
<comment type="similarity">
    <text evidence="2">Belongs to the class-IV pyridoxal-phosphate-dependent aminotransferase family.</text>
</comment>
<dbReference type="Gene3D" id="3.30.470.10">
    <property type="match status" value="1"/>
</dbReference>
<evidence type="ECO:0000313" key="12">
    <source>
        <dbReference type="Proteomes" id="UP000304864"/>
    </source>
</evidence>
<keyword evidence="4" id="KW-0663">Pyridoxal phosphate</keyword>
<dbReference type="SUPFAM" id="SSF56752">
    <property type="entry name" value="D-aminoacid aminotransferase-like PLP-dependent enzymes"/>
    <property type="match status" value="1"/>
</dbReference>
<evidence type="ECO:0000256" key="1">
    <source>
        <dbReference type="ARBA" id="ARBA00001933"/>
    </source>
</evidence>
<organism evidence="11 12">
    <name type="scientific">Thiomicrorhabdus sediminis</name>
    <dbReference type="NCBI Taxonomy" id="2580412"/>
    <lineage>
        <taxon>Bacteria</taxon>
        <taxon>Pseudomonadati</taxon>
        <taxon>Pseudomonadota</taxon>
        <taxon>Gammaproteobacteria</taxon>
        <taxon>Thiotrichales</taxon>
        <taxon>Piscirickettsiaceae</taxon>
        <taxon>Thiomicrorhabdus</taxon>
    </lineage>
</organism>
<sequence>MSASKPNLWIDGVLQSQLDLDDRAIQYGDGFFTTVAVFEQQVLNWSAHQQRIHNGFSKLKITAIDLTLIEKWLAEALQYYFSQNHASNAVAKILISRGRGGIGYQLPEAQKPRCLIYIKPAPQALLQKNGAINAMLCETQASIQPFAGIKHLNRLENVMARSELLNAAHCAEGLMLNADQKAVCGTQSNLFFIASAKDREQKIICTPRLCQSGVLGTTRQSLIALLKEHGWQINESDFALASITQAIELFFCNAVRGIQSVDKLCLDEVDIEFETTETTNLQKLWNDWQYSHALPISRFNQEKQ</sequence>
<dbReference type="PANTHER" id="PTHR42743:SF2">
    <property type="entry name" value="AMINODEOXYCHORISMATE LYASE"/>
    <property type="match status" value="1"/>
</dbReference>
<evidence type="ECO:0000256" key="4">
    <source>
        <dbReference type="ARBA" id="ARBA00022898"/>
    </source>
</evidence>
<dbReference type="GO" id="GO:0008153">
    <property type="term" value="P:4-aminobenzoate biosynthetic process"/>
    <property type="evidence" value="ECO:0007669"/>
    <property type="project" value="UniProtKB-UniRule"/>
</dbReference>
<dbReference type="GO" id="GO:0008696">
    <property type="term" value="F:4-amino-4-deoxychorismate lyase activity"/>
    <property type="evidence" value="ECO:0007669"/>
    <property type="project" value="UniProtKB-UniRule"/>
</dbReference>
<dbReference type="InterPro" id="IPR001544">
    <property type="entry name" value="Aminotrans_IV"/>
</dbReference>
<gene>
    <name evidence="11" type="primary">pabC</name>
    <name evidence="11" type="ORF">FE785_04175</name>
</gene>
<name>A0A4V1HHR0_9GAMM</name>
<dbReference type="InterPro" id="IPR043131">
    <property type="entry name" value="BCAT-like_N"/>
</dbReference>
<accession>A0A4V1HHR0</accession>
<dbReference type="EC" id="4.1.3.38" evidence="8 10"/>
<reference evidence="11 12" key="1">
    <citation type="submission" date="2019-05" db="EMBL/GenBank/DDBJ databases">
        <title>Thiomicrorhabdus sediminis sp. nov, a novel sulfur-oxidizing bacterium isolated from coastal sediment.</title>
        <authorList>
            <person name="Liu X."/>
        </authorList>
    </citation>
    <scope>NUCLEOTIDE SEQUENCE [LARGE SCALE GENOMIC DNA]</scope>
    <source>
        <strain evidence="11 12">G1</strain>
    </source>
</reference>
<evidence type="ECO:0000256" key="2">
    <source>
        <dbReference type="ARBA" id="ARBA00009320"/>
    </source>
</evidence>
<dbReference type="NCBIfam" id="TIGR03461">
    <property type="entry name" value="pabC_Proteo"/>
    <property type="match status" value="1"/>
</dbReference>
<keyword evidence="5" id="KW-0289">Folate biosynthesis</keyword>
<comment type="subunit">
    <text evidence="3">Homodimer.</text>
</comment>
<comment type="catalytic activity">
    <reaction evidence="9">
        <text>4-amino-4-deoxychorismate = 4-aminobenzoate + pyruvate + H(+)</text>
        <dbReference type="Rhea" id="RHEA:16201"/>
        <dbReference type="ChEBI" id="CHEBI:15361"/>
        <dbReference type="ChEBI" id="CHEBI:15378"/>
        <dbReference type="ChEBI" id="CHEBI:17836"/>
        <dbReference type="ChEBI" id="CHEBI:58406"/>
        <dbReference type="EC" id="4.1.3.38"/>
    </reaction>
</comment>
<dbReference type="Pfam" id="PF01063">
    <property type="entry name" value="Aminotran_4"/>
    <property type="match status" value="1"/>
</dbReference>
<keyword evidence="12" id="KW-1185">Reference proteome</keyword>
<dbReference type="Gene3D" id="3.20.10.10">
    <property type="entry name" value="D-amino Acid Aminotransferase, subunit A, domain 2"/>
    <property type="match status" value="1"/>
</dbReference>
<evidence type="ECO:0000256" key="3">
    <source>
        <dbReference type="ARBA" id="ARBA00011738"/>
    </source>
</evidence>
<keyword evidence="6 11" id="KW-0456">Lyase</keyword>
<evidence type="ECO:0000256" key="9">
    <source>
        <dbReference type="ARBA" id="ARBA00049529"/>
    </source>
</evidence>
<dbReference type="GO" id="GO:0005829">
    <property type="term" value="C:cytosol"/>
    <property type="evidence" value="ECO:0007669"/>
    <property type="project" value="TreeGrafter"/>
</dbReference>